<feature type="compositionally biased region" description="Basic and acidic residues" evidence="2">
    <location>
        <begin position="85"/>
        <end position="96"/>
    </location>
</feature>
<dbReference type="Pfam" id="PF00440">
    <property type="entry name" value="TetR_N"/>
    <property type="match status" value="1"/>
</dbReference>
<evidence type="ECO:0000313" key="5">
    <source>
        <dbReference type="Proteomes" id="UP000515563"/>
    </source>
</evidence>
<feature type="compositionally biased region" description="Basic and acidic residues" evidence="2">
    <location>
        <begin position="173"/>
        <end position="184"/>
    </location>
</feature>
<organism evidence="4 5">
    <name type="scientific">Kribbella qitaiheensis</name>
    <dbReference type="NCBI Taxonomy" id="1544730"/>
    <lineage>
        <taxon>Bacteria</taxon>
        <taxon>Bacillati</taxon>
        <taxon>Actinomycetota</taxon>
        <taxon>Actinomycetes</taxon>
        <taxon>Propionibacteriales</taxon>
        <taxon>Kribbellaceae</taxon>
        <taxon>Kribbella</taxon>
    </lineage>
</organism>
<evidence type="ECO:0000256" key="2">
    <source>
        <dbReference type="SAM" id="MobiDB-lite"/>
    </source>
</evidence>
<evidence type="ECO:0000256" key="1">
    <source>
        <dbReference type="ARBA" id="ARBA00023125"/>
    </source>
</evidence>
<dbReference type="Proteomes" id="UP000515563">
    <property type="component" value="Chromosome"/>
</dbReference>
<dbReference type="InterPro" id="IPR009057">
    <property type="entry name" value="Homeodomain-like_sf"/>
</dbReference>
<accession>A0A7G6X3V0</accession>
<dbReference type="KEGG" id="kqi:F1D05_27125"/>
<protein>
    <submittedName>
        <fullName evidence="4">Helix-turn-helix transcriptional regulator</fullName>
    </submittedName>
</protein>
<dbReference type="Gene3D" id="1.10.357.10">
    <property type="entry name" value="Tetracycline Repressor, domain 2"/>
    <property type="match status" value="1"/>
</dbReference>
<feature type="domain" description="HTH tetR-type" evidence="3">
    <location>
        <begin position="28"/>
        <end position="54"/>
    </location>
</feature>
<dbReference type="GO" id="GO:0003677">
    <property type="term" value="F:DNA binding"/>
    <property type="evidence" value="ECO:0007669"/>
    <property type="project" value="UniProtKB-KW"/>
</dbReference>
<dbReference type="SUPFAM" id="SSF46689">
    <property type="entry name" value="Homeodomain-like"/>
    <property type="match status" value="1"/>
</dbReference>
<feature type="region of interest" description="Disordered" evidence="2">
    <location>
        <begin position="67"/>
        <end position="110"/>
    </location>
</feature>
<dbReference type="InterPro" id="IPR001647">
    <property type="entry name" value="HTH_TetR"/>
</dbReference>
<reference evidence="4 5" key="2">
    <citation type="journal article" date="2020" name="Microbiol. Resour. Announc.">
        <title>Antarctic desert soil bacteria exhibit high novel natural product potential, evaluated through long-read genome sequencing and comparative genomics.</title>
        <authorList>
            <person name="Benaud N."/>
            <person name="Edwards R.J."/>
            <person name="Amos T.G."/>
            <person name="D'Agostino P.M."/>
            <person name="Gutierrez-Chavez C."/>
            <person name="Montgomery K."/>
            <person name="Nicetic I."/>
            <person name="Ferrari B.C."/>
        </authorList>
    </citation>
    <scope>NUCLEOTIDE SEQUENCE [LARGE SCALE GENOMIC DNA]</scope>
    <source>
        <strain evidence="4 5">SPB151</strain>
    </source>
</reference>
<name>A0A7G6X3V0_9ACTN</name>
<sequence length="216" mass="23632">MVSPEEPVAESPRRRAAHLGPERRRPLILDAALEVFSERGYAGTTMQAVADAARSDEAGGLRLLLQPRRAPAGAAGPRGAAPGGLDRRRAAGRSECRYAGGARARRSDRLPRVRRQVAAVLADRLRRAVRRGAGGVQPGPGRPCLPGRRAPPDLGQIVARGHRAGREPAGAGRDARLDDRELRPAARRRRHRPHPGRAGRHCLPDRRRWLRFRLVL</sequence>
<dbReference type="EMBL" id="CP043661">
    <property type="protein sequence ID" value="QNE20915.1"/>
    <property type="molecule type" value="Genomic_DNA"/>
</dbReference>
<evidence type="ECO:0000259" key="3">
    <source>
        <dbReference type="Pfam" id="PF00440"/>
    </source>
</evidence>
<feature type="compositionally biased region" description="Basic residues" evidence="2">
    <location>
        <begin position="185"/>
        <end position="200"/>
    </location>
</feature>
<feature type="compositionally biased region" description="Low complexity" evidence="2">
    <location>
        <begin position="67"/>
        <end position="84"/>
    </location>
</feature>
<evidence type="ECO:0000313" key="4">
    <source>
        <dbReference type="EMBL" id="QNE20915.1"/>
    </source>
</evidence>
<proteinExistence type="predicted"/>
<gene>
    <name evidence="4" type="ORF">F1D05_27125</name>
</gene>
<keyword evidence="5" id="KW-1185">Reference proteome</keyword>
<keyword evidence="1" id="KW-0238">DNA-binding</keyword>
<reference evidence="5" key="1">
    <citation type="submission" date="2019-09" db="EMBL/GenBank/DDBJ databases">
        <title>Antimicrobial potential of Antarctic Bacteria.</title>
        <authorList>
            <person name="Benaud N."/>
            <person name="Edwards R.J."/>
            <person name="Ferrari B.C."/>
        </authorList>
    </citation>
    <scope>NUCLEOTIDE SEQUENCE [LARGE SCALE GENOMIC DNA]</scope>
    <source>
        <strain evidence="5">SPB151</strain>
    </source>
</reference>
<feature type="region of interest" description="Disordered" evidence="2">
    <location>
        <begin position="131"/>
        <end position="200"/>
    </location>
</feature>
<feature type="region of interest" description="Disordered" evidence="2">
    <location>
        <begin position="1"/>
        <end position="23"/>
    </location>
</feature>
<dbReference type="AlphaFoldDB" id="A0A7G6X3V0"/>